<dbReference type="InterPro" id="IPR050248">
    <property type="entry name" value="Polysacc_deacetylase_ArnD"/>
</dbReference>
<organism evidence="25 26">
    <name type="scientific">Mortierella alpina</name>
    <name type="common">Oleaginous fungus</name>
    <name type="synonym">Mortierella renispora</name>
    <dbReference type="NCBI Taxonomy" id="64518"/>
    <lineage>
        <taxon>Eukaryota</taxon>
        <taxon>Fungi</taxon>
        <taxon>Fungi incertae sedis</taxon>
        <taxon>Mucoromycota</taxon>
        <taxon>Mortierellomycotina</taxon>
        <taxon>Mortierellomycetes</taxon>
        <taxon>Mortierellales</taxon>
        <taxon>Mortierellaceae</taxon>
        <taxon>Mortierella</taxon>
    </lineage>
</organism>
<keyword evidence="11" id="KW-0378">Hydrolase</keyword>
<evidence type="ECO:0000256" key="22">
    <source>
        <dbReference type="SAM" id="MobiDB-lite"/>
    </source>
</evidence>
<evidence type="ECO:0000256" key="18">
    <source>
        <dbReference type="ARBA" id="ARBA00023316"/>
    </source>
</evidence>
<keyword evidence="16" id="KW-0170">Cobalt</keyword>
<name>A0A9P6M2B8_MORAP</name>
<dbReference type="EC" id="3.5.1.41" evidence="20"/>
<dbReference type="GO" id="GO:0009272">
    <property type="term" value="P:fungal-type cell wall biogenesis"/>
    <property type="evidence" value="ECO:0007669"/>
    <property type="project" value="UniProtKB-ARBA"/>
</dbReference>
<evidence type="ECO:0000313" key="25">
    <source>
        <dbReference type="EMBL" id="KAF9962967.1"/>
    </source>
</evidence>
<comment type="catalytic activity">
    <reaction evidence="21">
        <text>[(1-&gt;4)-N-acetyl-beta-D-glucosaminyl](n) + n H2O = chitosan + n acetate</text>
        <dbReference type="Rhea" id="RHEA:10464"/>
        <dbReference type="Rhea" id="RHEA-COMP:9593"/>
        <dbReference type="Rhea" id="RHEA-COMP:9597"/>
        <dbReference type="ChEBI" id="CHEBI:15377"/>
        <dbReference type="ChEBI" id="CHEBI:17029"/>
        <dbReference type="ChEBI" id="CHEBI:30089"/>
        <dbReference type="ChEBI" id="CHEBI:57704"/>
        <dbReference type="EC" id="3.5.1.41"/>
    </reaction>
    <physiologicalReaction direction="left-to-right" evidence="21">
        <dbReference type="Rhea" id="RHEA:10465"/>
    </physiologicalReaction>
</comment>
<dbReference type="AlphaFoldDB" id="A0A9P6M2B8"/>
<evidence type="ECO:0000256" key="13">
    <source>
        <dbReference type="ARBA" id="ARBA00023136"/>
    </source>
</evidence>
<keyword evidence="7" id="KW-0964">Secreted</keyword>
<feature type="chain" id="PRO_5040281243" description="chitin deacetylase" evidence="23">
    <location>
        <begin position="21"/>
        <end position="380"/>
    </location>
</feature>
<dbReference type="InterPro" id="IPR011330">
    <property type="entry name" value="Glyco_hydro/deAcase_b/a-brl"/>
</dbReference>
<evidence type="ECO:0000256" key="15">
    <source>
        <dbReference type="ARBA" id="ARBA00023277"/>
    </source>
</evidence>
<keyword evidence="17" id="KW-0449">Lipoprotein</keyword>
<feature type="signal peptide" evidence="23">
    <location>
        <begin position="1"/>
        <end position="20"/>
    </location>
</feature>
<evidence type="ECO:0000256" key="11">
    <source>
        <dbReference type="ARBA" id="ARBA00022801"/>
    </source>
</evidence>
<proteinExistence type="inferred from homology"/>
<comment type="cofactor">
    <cofactor evidence="1">
        <name>Co(2+)</name>
        <dbReference type="ChEBI" id="CHEBI:48828"/>
    </cofactor>
</comment>
<keyword evidence="26" id="KW-1185">Reference proteome</keyword>
<dbReference type="GO" id="GO:0098552">
    <property type="term" value="C:side of membrane"/>
    <property type="evidence" value="ECO:0007669"/>
    <property type="project" value="UniProtKB-KW"/>
</dbReference>
<keyword evidence="12" id="KW-0146">Chitin degradation</keyword>
<evidence type="ECO:0000256" key="10">
    <source>
        <dbReference type="ARBA" id="ARBA00022729"/>
    </source>
</evidence>
<keyword evidence="8" id="KW-0336">GPI-anchor</keyword>
<protein>
    <recommendedName>
        <fullName evidence="20">chitin deacetylase</fullName>
        <ecNumber evidence="20">3.5.1.41</ecNumber>
    </recommendedName>
</protein>
<keyword evidence="18" id="KW-0961">Cell wall biogenesis/degradation</keyword>
<evidence type="ECO:0000256" key="9">
    <source>
        <dbReference type="ARBA" id="ARBA00022723"/>
    </source>
</evidence>
<evidence type="ECO:0000256" key="8">
    <source>
        <dbReference type="ARBA" id="ARBA00022622"/>
    </source>
</evidence>
<evidence type="ECO:0000259" key="24">
    <source>
        <dbReference type="PROSITE" id="PS51677"/>
    </source>
</evidence>
<evidence type="ECO:0000256" key="19">
    <source>
        <dbReference type="ARBA" id="ARBA00023326"/>
    </source>
</evidence>
<evidence type="ECO:0000256" key="17">
    <source>
        <dbReference type="ARBA" id="ARBA00023288"/>
    </source>
</evidence>
<comment type="similarity">
    <text evidence="4">Belongs to the polysaccharide deacetylase family.</text>
</comment>
<dbReference type="Proteomes" id="UP000738359">
    <property type="component" value="Unassembled WGS sequence"/>
</dbReference>
<dbReference type="GO" id="GO:0004099">
    <property type="term" value="F:chitin deacetylase activity"/>
    <property type="evidence" value="ECO:0007669"/>
    <property type="project" value="UniProtKB-EC"/>
</dbReference>
<comment type="subcellular location">
    <subcellularLocation>
        <location evidence="3">Cell membrane</location>
        <topology evidence="3">Lipid-anchor</topology>
        <topology evidence="3">GPI-anchor</topology>
    </subcellularLocation>
    <subcellularLocation>
        <location evidence="2">Secreted</location>
        <location evidence="2">Cell wall</location>
    </subcellularLocation>
</comment>
<dbReference type="PANTHER" id="PTHR10587:SF133">
    <property type="entry name" value="CHITIN DEACETYLASE 1-RELATED"/>
    <property type="match status" value="1"/>
</dbReference>
<keyword evidence="14" id="KW-0325">Glycoprotein</keyword>
<evidence type="ECO:0000313" key="26">
    <source>
        <dbReference type="Proteomes" id="UP000738359"/>
    </source>
</evidence>
<evidence type="ECO:0000256" key="3">
    <source>
        <dbReference type="ARBA" id="ARBA00004609"/>
    </source>
</evidence>
<evidence type="ECO:0000256" key="16">
    <source>
        <dbReference type="ARBA" id="ARBA00023285"/>
    </source>
</evidence>
<dbReference type="GO" id="GO:0046872">
    <property type="term" value="F:metal ion binding"/>
    <property type="evidence" value="ECO:0007669"/>
    <property type="project" value="UniProtKB-KW"/>
</dbReference>
<evidence type="ECO:0000256" key="6">
    <source>
        <dbReference type="ARBA" id="ARBA00022512"/>
    </source>
</evidence>
<dbReference type="PROSITE" id="PS51677">
    <property type="entry name" value="NODB"/>
    <property type="match status" value="1"/>
</dbReference>
<dbReference type="Gene3D" id="3.20.20.370">
    <property type="entry name" value="Glycoside hydrolase/deacetylase"/>
    <property type="match status" value="1"/>
</dbReference>
<evidence type="ECO:0000256" key="20">
    <source>
        <dbReference type="ARBA" id="ARBA00024056"/>
    </source>
</evidence>
<evidence type="ECO:0000256" key="12">
    <source>
        <dbReference type="ARBA" id="ARBA00023024"/>
    </source>
</evidence>
<dbReference type="EMBL" id="JAAAHY010000508">
    <property type="protein sequence ID" value="KAF9962967.1"/>
    <property type="molecule type" value="Genomic_DNA"/>
</dbReference>
<accession>A0A9P6M2B8</accession>
<dbReference type="GO" id="GO:0005886">
    <property type="term" value="C:plasma membrane"/>
    <property type="evidence" value="ECO:0007669"/>
    <property type="project" value="UniProtKB-SubCell"/>
</dbReference>
<evidence type="ECO:0000256" key="21">
    <source>
        <dbReference type="ARBA" id="ARBA00048494"/>
    </source>
</evidence>
<dbReference type="Pfam" id="PF01522">
    <property type="entry name" value="Polysacc_deac_1"/>
    <property type="match status" value="1"/>
</dbReference>
<dbReference type="OrthoDB" id="407355at2759"/>
<reference evidence="25" key="1">
    <citation type="journal article" date="2020" name="Fungal Divers.">
        <title>Resolving the Mortierellaceae phylogeny through synthesis of multi-gene phylogenetics and phylogenomics.</title>
        <authorList>
            <person name="Vandepol N."/>
            <person name="Liber J."/>
            <person name="Desiro A."/>
            <person name="Na H."/>
            <person name="Kennedy M."/>
            <person name="Barry K."/>
            <person name="Grigoriev I.V."/>
            <person name="Miller A.N."/>
            <person name="O'Donnell K."/>
            <person name="Stajich J.E."/>
            <person name="Bonito G."/>
        </authorList>
    </citation>
    <scope>NUCLEOTIDE SEQUENCE</scope>
    <source>
        <strain evidence="25">CK1249</strain>
    </source>
</reference>
<feature type="region of interest" description="Disordered" evidence="22">
    <location>
        <begin position="327"/>
        <end position="346"/>
    </location>
</feature>
<comment type="caution">
    <text evidence="25">The sequence shown here is derived from an EMBL/GenBank/DDBJ whole genome shotgun (WGS) entry which is preliminary data.</text>
</comment>
<sequence>MVKILSTLITATLCLSMVSAHGLHSIEKRAELVCPTVYAPVAPGAYPALDCTPFTEDPQVQAWLKLVDFSKTPVFPPSIKGECPVDTASIPKGRCWWTCQKCEDKDDIVVCPKVGTWGLTYDDGPSPDSPRLYDVLKQHNTKATLFIVGSRAVSYPETLKRAYNEGHQIAIHTWSHAKITSLSNAEIVAELKWTEKAIFDVIGVSPIYWRPPYGDVDARARNIATQLGFKTAIWTQGFDTKDYEIPTAATPETIVAAFKSWLVNIPNMKTGFIVLEHDVLPEEVDVAVKGILPIAYAAKGLTMEPIAQCLNDGKPYKEGAGTFKLLPPSSTGTNGTTGPSVVGGDGKNTTSAAVGSVLATNAPAWMAGVSIAIAAMFSAY</sequence>
<evidence type="ECO:0000256" key="2">
    <source>
        <dbReference type="ARBA" id="ARBA00004191"/>
    </source>
</evidence>
<dbReference type="PANTHER" id="PTHR10587">
    <property type="entry name" value="GLYCOSYL TRANSFERASE-RELATED"/>
    <property type="match status" value="1"/>
</dbReference>
<evidence type="ECO:0000256" key="1">
    <source>
        <dbReference type="ARBA" id="ARBA00001941"/>
    </source>
</evidence>
<keyword evidence="19" id="KW-0624">Polysaccharide degradation</keyword>
<dbReference type="InterPro" id="IPR002509">
    <property type="entry name" value="NODB_dom"/>
</dbReference>
<keyword evidence="9" id="KW-0479">Metal-binding</keyword>
<evidence type="ECO:0000256" key="7">
    <source>
        <dbReference type="ARBA" id="ARBA00022525"/>
    </source>
</evidence>
<dbReference type="GO" id="GO:0071555">
    <property type="term" value="P:cell wall organization"/>
    <property type="evidence" value="ECO:0007669"/>
    <property type="project" value="UniProtKB-KW"/>
</dbReference>
<evidence type="ECO:0000256" key="4">
    <source>
        <dbReference type="ARBA" id="ARBA00010973"/>
    </source>
</evidence>
<evidence type="ECO:0000256" key="14">
    <source>
        <dbReference type="ARBA" id="ARBA00023180"/>
    </source>
</evidence>
<dbReference type="SUPFAM" id="SSF88713">
    <property type="entry name" value="Glycoside hydrolase/deacetylase"/>
    <property type="match status" value="1"/>
</dbReference>
<feature type="compositionally biased region" description="Low complexity" evidence="22">
    <location>
        <begin position="327"/>
        <end position="340"/>
    </location>
</feature>
<dbReference type="GO" id="GO:0000272">
    <property type="term" value="P:polysaccharide catabolic process"/>
    <property type="evidence" value="ECO:0007669"/>
    <property type="project" value="UniProtKB-KW"/>
</dbReference>
<keyword evidence="13" id="KW-0472">Membrane</keyword>
<keyword evidence="6" id="KW-0134">Cell wall</keyword>
<evidence type="ECO:0000256" key="23">
    <source>
        <dbReference type="SAM" id="SignalP"/>
    </source>
</evidence>
<feature type="domain" description="NodB homology" evidence="24">
    <location>
        <begin position="115"/>
        <end position="304"/>
    </location>
</feature>
<evidence type="ECO:0000256" key="5">
    <source>
        <dbReference type="ARBA" id="ARBA00022475"/>
    </source>
</evidence>
<keyword evidence="10 23" id="KW-0732">Signal</keyword>
<dbReference type="GO" id="GO:0006032">
    <property type="term" value="P:chitin catabolic process"/>
    <property type="evidence" value="ECO:0007669"/>
    <property type="project" value="UniProtKB-KW"/>
</dbReference>
<gene>
    <name evidence="25" type="primary">CDA2_13</name>
    <name evidence="25" type="ORF">BGZ70_007745</name>
</gene>
<keyword evidence="5" id="KW-1003">Cell membrane</keyword>
<keyword evidence="15" id="KW-0119">Carbohydrate metabolism</keyword>
<dbReference type="FunFam" id="3.20.20.370:FF:000004">
    <property type="entry name" value="Related to Chitin deacetylase"/>
    <property type="match status" value="1"/>
</dbReference>